<evidence type="ECO:0000256" key="1">
    <source>
        <dbReference type="ARBA" id="ARBA00022729"/>
    </source>
</evidence>
<dbReference type="PANTHER" id="PTHR43037:SF1">
    <property type="entry name" value="BLL1128 PROTEIN"/>
    <property type="match status" value="1"/>
</dbReference>
<feature type="signal peptide" evidence="2">
    <location>
        <begin position="1"/>
        <end position="18"/>
    </location>
</feature>
<dbReference type="Gene3D" id="3.40.50.1820">
    <property type="entry name" value="alpha/beta hydrolase"/>
    <property type="match status" value="1"/>
</dbReference>
<dbReference type="PANTHER" id="PTHR43037">
    <property type="entry name" value="UNNAMED PRODUCT-RELATED"/>
    <property type="match status" value="1"/>
</dbReference>
<name>A0A8E6ET43_9BACT</name>
<dbReference type="RefSeq" id="WP_213496389.1">
    <property type="nucleotide sequence ID" value="NZ_CP074694.1"/>
</dbReference>
<dbReference type="Proteomes" id="UP000676194">
    <property type="component" value="Chromosome"/>
</dbReference>
<feature type="domain" description="Dienelactone hydrolase" evidence="3">
    <location>
        <begin position="101"/>
        <end position="215"/>
    </location>
</feature>
<dbReference type="AlphaFoldDB" id="A0A8E6ET43"/>
<organism evidence="4 5">
    <name type="scientific">Telmatocola sphagniphila</name>
    <dbReference type="NCBI Taxonomy" id="1123043"/>
    <lineage>
        <taxon>Bacteria</taxon>
        <taxon>Pseudomonadati</taxon>
        <taxon>Planctomycetota</taxon>
        <taxon>Planctomycetia</taxon>
        <taxon>Gemmatales</taxon>
        <taxon>Gemmataceae</taxon>
    </lineage>
</organism>
<feature type="chain" id="PRO_5034436919" evidence="2">
    <location>
        <begin position="19"/>
        <end position="237"/>
    </location>
</feature>
<gene>
    <name evidence="4" type="ORF">KIH39_24320</name>
</gene>
<dbReference type="InterPro" id="IPR002925">
    <property type="entry name" value="Dienelactn_hydro"/>
</dbReference>
<dbReference type="SUPFAM" id="SSF53474">
    <property type="entry name" value="alpha/beta-Hydrolases"/>
    <property type="match status" value="1"/>
</dbReference>
<evidence type="ECO:0000259" key="3">
    <source>
        <dbReference type="Pfam" id="PF01738"/>
    </source>
</evidence>
<accession>A0A8E6ET43</accession>
<dbReference type="Pfam" id="PF01738">
    <property type="entry name" value="DLH"/>
    <property type="match status" value="1"/>
</dbReference>
<evidence type="ECO:0000256" key="2">
    <source>
        <dbReference type="SAM" id="SignalP"/>
    </source>
</evidence>
<dbReference type="GO" id="GO:0016787">
    <property type="term" value="F:hydrolase activity"/>
    <property type="evidence" value="ECO:0007669"/>
    <property type="project" value="InterPro"/>
</dbReference>
<keyword evidence="5" id="KW-1185">Reference proteome</keyword>
<dbReference type="InterPro" id="IPR029058">
    <property type="entry name" value="AB_hydrolase_fold"/>
</dbReference>
<dbReference type="InterPro" id="IPR050955">
    <property type="entry name" value="Plant_Biomass_Hydrol_Est"/>
</dbReference>
<proteinExistence type="predicted"/>
<dbReference type="KEGG" id="tsph:KIH39_24320"/>
<protein>
    <submittedName>
        <fullName evidence="4">Prolyl oligopeptidase family serine peptidase</fullName>
    </submittedName>
</protein>
<evidence type="ECO:0000313" key="4">
    <source>
        <dbReference type="EMBL" id="QVL31924.1"/>
    </source>
</evidence>
<sequence length="237" mass="26180">MLLLTLAMLLVISPVSRAAESGFIDKTFKNADGTESKYVVFVPHDLKPDAHPPIILSLHGSGETKGGSKMPVEVGIGTAIKKREKTFPFVVVIPQSEKRTWQATSEDGQRALKMLEATEKEYKTDPKRVYLTGLSMGGYGTWSIAAKYPDRWAAIVPICGGGDPKNAEAICKIPCWCFHGDKDAAVKVERSREMIEALKKAGGEPKYTEYPGIGHNSWDKAYDTDELYVWLSKQSKK</sequence>
<keyword evidence="1 2" id="KW-0732">Signal</keyword>
<reference evidence="4" key="1">
    <citation type="submission" date="2021-05" db="EMBL/GenBank/DDBJ databases">
        <title>Complete genome sequence of the cellulolytic planctomycete Telmatocola sphagniphila SP2T and characterization of the first cellulase from planctomycetes.</title>
        <authorList>
            <person name="Rakitin A.L."/>
            <person name="Beletsky A.V."/>
            <person name="Naumoff D.G."/>
            <person name="Kulichevskaya I.S."/>
            <person name="Mardanov A.V."/>
            <person name="Ravin N.V."/>
            <person name="Dedysh S.N."/>
        </authorList>
    </citation>
    <scope>NUCLEOTIDE SEQUENCE</scope>
    <source>
        <strain evidence="4">SP2T</strain>
    </source>
</reference>
<evidence type="ECO:0000313" key="5">
    <source>
        <dbReference type="Proteomes" id="UP000676194"/>
    </source>
</evidence>
<dbReference type="EMBL" id="CP074694">
    <property type="protein sequence ID" value="QVL31924.1"/>
    <property type="molecule type" value="Genomic_DNA"/>
</dbReference>